<dbReference type="Gene3D" id="3.90.1570.10">
    <property type="entry name" value="tt1808, chain A"/>
    <property type="match status" value="1"/>
</dbReference>
<sequence length="121" mass="13627">MTALTQEKPVTTPEATTPGPDLDEVLWQAWKAMEPPEGLHAEIFEGSIKVSPTGRFAHGQIANRLRRAVDRHLDEGEWAAYQDINVVHDRKVWIPDCSSRRKTPRRMSPMTASASRRPPST</sequence>
<feature type="region of interest" description="Disordered" evidence="1">
    <location>
        <begin position="1"/>
        <end position="21"/>
    </location>
</feature>
<evidence type="ECO:0000313" key="3">
    <source>
        <dbReference type="Proteomes" id="UP000429552"/>
    </source>
</evidence>
<feature type="compositionally biased region" description="Polar residues" evidence="1">
    <location>
        <begin position="110"/>
        <end position="121"/>
    </location>
</feature>
<dbReference type="Proteomes" id="UP000429552">
    <property type="component" value="Unassembled WGS sequence"/>
</dbReference>
<evidence type="ECO:0000256" key="1">
    <source>
        <dbReference type="SAM" id="MobiDB-lite"/>
    </source>
</evidence>
<feature type="region of interest" description="Disordered" evidence="1">
    <location>
        <begin position="98"/>
        <end position="121"/>
    </location>
</feature>
<feature type="compositionally biased region" description="Polar residues" evidence="1">
    <location>
        <begin position="1"/>
        <end position="15"/>
    </location>
</feature>
<evidence type="ECO:0000313" key="2">
    <source>
        <dbReference type="EMBL" id="GFE21878.1"/>
    </source>
</evidence>
<organism evidence="2 3">
    <name type="scientific">Streptomyces nigrescens</name>
    <dbReference type="NCBI Taxonomy" id="1920"/>
    <lineage>
        <taxon>Bacteria</taxon>
        <taxon>Bacillati</taxon>
        <taxon>Actinomycetota</taxon>
        <taxon>Actinomycetes</taxon>
        <taxon>Kitasatosporales</taxon>
        <taxon>Streptomycetaceae</taxon>
        <taxon>Streptomyces</taxon>
    </lineage>
</organism>
<name>A0A640TES3_STRNI</name>
<protein>
    <submittedName>
        <fullName evidence="2">Uncharacterized protein</fullName>
    </submittedName>
</protein>
<accession>A0A640TES3</accession>
<dbReference type="RefSeq" id="WP_308432999.1">
    <property type="nucleotide sequence ID" value="NZ_BLIP01000001.1"/>
</dbReference>
<dbReference type="InterPro" id="IPR012296">
    <property type="entry name" value="Nuclease_put_TT1808"/>
</dbReference>
<dbReference type="GeneID" id="301337408"/>
<dbReference type="AlphaFoldDB" id="A0A640TES3"/>
<gene>
    <name evidence="2" type="ORF">Sliba_23310</name>
</gene>
<reference evidence="2 3" key="1">
    <citation type="submission" date="2019-12" db="EMBL/GenBank/DDBJ databases">
        <title>Whole genome shotgun sequence of Streptomyces libani subsp. libani NBRC 13452.</title>
        <authorList>
            <person name="Ichikawa N."/>
            <person name="Kimura A."/>
            <person name="Kitahashi Y."/>
            <person name="Komaki H."/>
            <person name="Tamura T."/>
        </authorList>
    </citation>
    <scope>NUCLEOTIDE SEQUENCE [LARGE SCALE GENOMIC DNA]</scope>
    <source>
        <strain evidence="2 3">NBRC 13452</strain>
    </source>
</reference>
<dbReference type="EMBL" id="BLIP01000001">
    <property type="protein sequence ID" value="GFE21878.1"/>
    <property type="molecule type" value="Genomic_DNA"/>
</dbReference>
<proteinExistence type="predicted"/>
<comment type="caution">
    <text evidence="2">The sequence shown here is derived from an EMBL/GenBank/DDBJ whole genome shotgun (WGS) entry which is preliminary data.</text>
</comment>